<gene>
    <name evidence="1" type="ORF">SAMN05660443_0217</name>
</gene>
<dbReference type="EMBL" id="FOLH01000001">
    <property type="protein sequence ID" value="SFB80197.1"/>
    <property type="molecule type" value="Genomic_DNA"/>
</dbReference>
<organism evidence="1 2">
    <name type="scientific">Marinospirillum celere</name>
    <dbReference type="NCBI Taxonomy" id="1122252"/>
    <lineage>
        <taxon>Bacteria</taxon>
        <taxon>Pseudomonadati</taxon>
        <taxon>Pseudomonadota</taxon>
        <taxon>Gammaproteobacteria</taxon>
        <taxon>Oceanospirillales</taxon>
        <taxon>Oceanospirillaceae</taxon>
        <taxon>Marinospirillum</taxon>
    </lineage>
</organism>
<dbReference type="AlphaFoldDB" id="A0A1I1DZG7"/>
<dbReference type="Proteomes" id="UP000199058">
    <property type="component" value="Unassembled WGS sequence"/>
</dbReference>
<dbReference type="STRING" id="1122252.SAMN05660443_0217"/>
<dbReference type="RefSeq" id="WP_091957906.1">
    <property type="nucleotide sequence ID" value="NZ_FOLH01000001.1"/>
</dbReference>
<keyword evidence="2" id="KW-1185">Reference proteome</keyword>
<proteinExistence type="predicted"/>
<protein>
    <submittedName>
        <fullName evidence="1">Uncharacterized protein</fullName>
    </submittedName>
</protein>
<reference evidence="1 2" key="1">
    <citation type="submission" date="2016-10" db="EMBL/GenBank/DDBJ databases">
        <authorList>
            <person name="de Groot N.N."/>
        </authorList>
    </citation>
    <scope>NUCLEOTIDE SEQUENCE [LARGE SCALE GENOMIC DNA]</scope>
    <source>
        <strain evidence="1 2">DSM 18438</strain>
    </source>
</reference>
<sequence>MMRHLFHRQPNPWINHAIHLILGQPIKTPRQQHRWPENNTERHHLWRKRQRFMQHHRLAIPPTFYRE</sequence>
<name>A0A1I1DZG7_9GAMM</name>
<accession>A0A1I1DZG7</accession>
<evidence type="ECO:0000313" key="1">
    <source>
        <dbReference type="EMBL" id="SFB80197.1"/>
    </source>
</evidence>
<evidence type="ECO:0000313" key="2">
    <source>
        <dbReference type="Proteomes" id="UP000199058"/>
    </source>
</evidence>